<keyword evidence="2 3" id="KW-0804">Transcription</keyword>
<keyword evidence="5" id="KW-1185">Reference proteome</keyword>
<dbReference type="RefSeq" id="WP_377248679.1">
    <property type="nucleotide sequence ID" value="NZ_JBHLXP010000011.1"/>
</dbReference>
<dbReference type="NCBIfam" id="NF008723">
    <property type="entry name" value="PRK11718.1"/>
    <property type="match status" value="1"/>
</dbReference>
<dbReference type="PIRSF" id="PIRSF016548">
    <property type="entry name" value="Rsd_AlgQ"/>
    <property type="match status" value="1"/>
</dbReference>
<name>A0ABV6BIF7_9GAMM</name>
<evidence type="ECO:0000313" key="4">
    <source>
        <dbReference type="EMBL" id="MFC0050660.1"/>
    </source>
</evidence>
<accession>A0ABV6BIF7</accession>
<proteinExistence type="inferred from homology"/>
<evidence type="ECO:0000313" key="5">
    <source>
        <dbReference type="Proteomes" id="UP001589813"/>
    </source>
</evidence>
<dbReference type="InterPro" id="IPR007448">
    <property type="entry name" value="Sigma70_reg_Rsd_AlgQ"/>
</dbReference>
<dbReference type="EMBL" id="JBHLXP010000011">
    <property type="protein sequence ID" value="MFC0050660.1"/>
    <property type="molecule type" value="Genomic_DNA"/>
</dbReference>
<sequence>MYNRLQSARQQWGGSLTAIDNWLEERQQLIVCYCKLAALPPFDKQNADQQLPEQQQIQHFCQLLMDYLSAGHFEVYDQIVSQCAINGAHSKSLAEALCPKIAASTDLALEFNDKFADESSGQTLSAFDADLSQLGQALEERFSLEDELIQTLFLKHTQGVSA</sequence>
<organism evidence="4 5">
    <name type="scientific">Rheinheimera tilapiae</name>
    <dbReference type="NCBI Taxonomy" id="875043"/>
    <lineage>
        <taxon>Bacteria</taxon>
        <taxon>Pseudomonadati</taxon>
        <taxon>Pseudomonadota</taxon>
        <taxon>Gammaproteobacteria</taxon>
        <taxon>Chromatiales</taxon>
        <taxon>Chromatiaceae</taxon>
        <taxon>Rheinheimera</taxon>
    </lineage>
</organism>
<dbReference type="Gene3D" id="1.20.120.1370">
    <property type="entry name" value="Regulator of RNA polymerase sigma(70) subunit, domain 4"/>
    <property type="match status" value="1"/>
</dbReference>
<evidence type="ECO:0000256" key="2">
    <source>
        <dbReference type="ARBA" id="ARBA00023163"/>
    </source>
</evidence>
<evidence type="ECO:0000256" key="3">
    <source>
        <dbReference type="RuleBase" id="RU004409"/>
    </source>
</evidence>
<dbReference type="Proteomes" id="UP001589813">
    <property type="component" value="Unassembled WGS sequence"/>
</dbReference>
<dbReference type="InterPro" id="IPR038309">
    <property type="entry name" value="Rsd/AlgQ_sf"/>
</dbReference>
<comment type="caution">
    <text evidence="4">The sequence shown here is derived from an EMBL/GenBank/DDBJ whole genome shotgun (WGS) entry which is preliminary data.</text>
</comment>
<keyword evidence="1 3" id="KW-0805">Transcription regulation</keyword>
<reference evidence="4 5" key="1">
    <citation type="submission" date="2024-09" db="EMBL/GenBank/DDBJ databases">
        <authorList>
            <person name="Sun Q."/>
            <person name="Mori K."/>
        </authorList>
    </citation>
    <scope>NUCLEOTIDE SEQUENCE [LARGE SCALE GENOMIC DNA]</scope>
    <source>
        <strain evidence="4 5">KCTC 23315</strain>
    </source>
</reference>
<evidence type="ECO:0000256" key="1">
    <source>
        <dbReference type="ARBA" id="ARBA00023015"/>
    </source>
</evidence>
<dbReference type="Pfam" id="PF04353">
    <property type="entry name" value="Rsd_AlgQ"/>
    <property type="match status" value="1"/>
</dbReference>
<comment type="similarity">
    <text evidence="3">Belongs to the Rsd/AlgQ family.</text>
</comment>
<gene>
    <name evidence="4" type="primary">rsd</name>
    <name evidence="4" type="ORF">ACFFJP_20455</name>
</gene>
<protein>
    <submittedName>
        <fullName evidence="4">Sigma D regulator</fullName>
    </submittedName>
</protein>